<feature type="DNA-binding region" description="HMG box" evidence="1">
    <location>
        <begin position="234"/>
        <end position="298"/>
    </location>
</feature>
<dbReference type="InterPro" id="IPR009071">
    <property type="entry name" value="HMG_box_dom"/>
</dbReference>
<keyword evidence="1" id="KW-0539">Nucleus</keyword>
<dbReference type="PROSITE" id="PS50118">
    <property type="entry name" value="HMG_BOX_2"/>
    <property type="match status" value="1"/>
</dbReference>
<protein>
    <recommendedName>
        <fullName evidence="4">HMG box domain-containing protein</fullName>
    </recommendedName>
</protein>
<feature type="coiled-coil region" evidence="2">
    <location>
        <begin position="280"/>
        <end position="307"/>
    </location>
</feature>
<comment type="caution">
    <text evidence="5">The sequence shown here is derived from an EMBL/GenBank/DDBJ whole genome shotgun (WGS) entry which is preliminary data.</text>
</comment>
<dbReference type="SUPFAM" id="SSF47095">
    <property type="entry name" value="HMG-box"/>
    <property type="match status" value="2"/>
</dbReference>
<feature type="region of interest" description="Disordered" evidence="3">
    <location>
        <begin position="1"/>
        <end position="20"/>
    </location>
</feature>
<dbReference type="OrthoDB" id="1919336at2759"/>
<dbReference type="Proteomes" id="UP001152049">
    <property type="component" value="Unassembled WGS sequence"/>
</dbReference>
<evidence type="ECO:0000259" key="4">
    <source>
        <dbReference type="PROSITE" id="PS50118"/>
    </source>
</evidence>
<proteinExistence type="predicted"/>
<keyword evidence="6" id="KW-1185">Reference proteome</keyword>
<dbReference type="Gene3D" id="1.10.30.10">
    <property type="entry name" value="High mobility group box domain"/>
    <property type="match status" value="2"/>
</dbReference>
<keyword evidence="2" id="KW-0175">Coiled coil</keyword>
<reference evidence="5" key="1">
    <citation type="submission" date="2022-09" db="EMBL/GenBank/DDBJ databases">
        <title>Fusarium specimens isolated from Avocado Roots.</title>
        <authorList>
            <person name="Stajich J."/>
            <person name="Roper C."/>
            <person name="Heimlech-Rivalta G."/>
        </authorList>
    </citation>
    <scope>NUCLEOTIDE SEQUENCE</scope>
    <source>
        <strain evidence="5">CF00136</strain>
    </source>
</reference>
<dbReference type="AlphaFoldDB" id="A0A9W8SHB9"/>
<feature type="region of interest" description="Disordered" evidence="3">
    <location>
        <begin position="41"/>
        <end position="111"/>
    </location>
</feature>
<feature type="domain" description="HMG box" evidence="4">
    <location>
        <begin position="234"/>
        <end position="298"/>
    </location>
</feature>
<dbReference type="InterPro" id="IPR036910">
    <property type="entry name" value="HMG_box_dom_sf"/>
</dbReference>
<name>A0A9W8SHB9_9HYPO</name>
<evidence type="ECO:0000313" key="6">
    <source>
        <dbReference type="Proteomes" id="UP001152049"/>
    </source>
</evidence>
<keyword evidence="1" id="KW-0238">DNA-binding</keyword>
<evidence type="ECO:0000313" key="5">
    <source>
        <dbReference type="EMBL" id="KAJ4272219.1"/>
    </source>
</evidence>
<feature type="compositionally biased region" description="Low complexity" evidence="3">
    <location>
        <begin position="67"/>
        <end position="82"/>
    </location>
</feature>
<evidence type="ECO:0000256" key="2">
    <source>
        <dbReference type="SAM" id="Coils"/>
    </source>
</evidence>
<dbReference type="GO" id="GO:0003677">
    <property type="term" value="F:DNA binding"/>
    <property type="evidence" value="ECO:0007669"/>
    <property type="project" value="UniProtKB-UniRule"/>
</dbReference>
<dbReference type="EMBL" id="JAOQAZ010000001">
    <property type="protein sequence ID" value="KAJ4272219.1"/>
    <property type="molecule type" value="Genomic_DNA"/>
</dbReference>
<dbReference type="GO" id="GO:0005634">
    <property type="term" value="C:nucleus"/>
    <property type="evidence" value="ECO:0007669"/>
    <property type="project" value="UniProtKB-UniRule"/>
</dbReference>
<accession>A0A9W8SHB9</accession>
<sequence>MLTSVGRAAARRVQTTRLPSSTPISAQLLCRQSAPTTTLPIRSFTSSSWAGLPTAGDKKSTKKTTTTKKATGTTKAKATATKAKAKPKADKAKPKPKPKPKKETDPEKLEKRAIKEKKLEIRENKKWALNEKISQLPASRWTLFLFEQRGDFHGNGGITQQMSEFSKEFQSKSDAELTDYDERAAANRAKNSENYKAWVESHEPARIYLANKARRRLEHLTGKSFKKITDERLPKRPNGSYALFVVDNHSRFDNADAAERFKELSLAWKDLSPVEKGRFEERHADQAAKYKAEMDKIKARADAIIKAENEIA</sequence>
<dbReference type="SMART" id="SM00398">
    <property type="entry name" value="HMG"/>
    <property type="match status" value="1"/>
</dbReference>
<feature type="compositionally biased region" description="Basic and acidic residues" evidence="3">
    <location>
        <begin position="101"/>
        <end position="111"/>
    </location>
</feature>
<gene>
    <name evidence="5" type="ORF">NW762_000930</name>
</gene>
<evidence type="ECO:0000256" key="1">
    <source>
        <dbReference type="PROSITE-ProRule" id="PRU00267"/>
    </source>
</evidence>
<organism evidence="5 6">
    <name type="scientific">Fusarium torreyae</name>
    <dbReference type="NCBI Taxonomy" id="1237075"/>
    <lineage>
        <taxon>Eukaryota</taxon>
        <taxon>Fungi</taxon>
        <taxon>Dikarya</taxon>
        <taxon>Ascomycota</taxon>
        <taxon>Pezizomycotina</taxon>
        <taxon>Sordariomycetes</taxon>
        <taxon>Hypocreomycetidae</taxon>
        <taxon>Hypocreales</taxon>
        <taxon>Nectriaceae</taxon>
        <taxon>Fusarium</taxon>
    </lineage>
</organism>
<evidence type="ECO:0000256" key="3">
    <source>
        <dbReference type="SAM" id="MobiDB-lite"/>
    </source>
</evidence>